<dbReference type="InterPro" id="IPR022185">
    <property type="entry name" value="DUF3712"/>
</dbReference>
<dbReference type="InterPro" id="IPR046368">
    <property type="entry name" value="Tag1"/>
</dbReference>
<name>A0A9W8TRX8_9PEZI</name>
<dbReference type="Pfam" id="PF12505">
    <property type="entry name" value="DUF3712"/>
    <property type="match status" value="1"/>
</dbReference>
<protein>
    <submittedName>
        <fullName evidence="1">Uncharacterized protein</fullName>
    </submittedName>
</protein>
<keyword evidence="2" id="KW-1185">Reference proteome</keyword>
<dbReference type="PANTHER" id="PTHR35895">
    <property type="entry name" value="CHROMOSOME 16, WHOLE GENOME SHOTGUN SEQUENCE"/>
    <property type="match status" value="1"/>
</dbReference>
<dbReference type="EMBL" id="JANPWZ010000112">
    <property type="protein sequence ID" value="KAJ3579281.1"/>
    <property type="molecule type" value="Genomic_DNA"/>
</dbReference>
<evidence type="ECO:0000313" key="2">
    <source>
        <dbReference type="Proteomes" id="UP001148614"/>
    </source>
</evidence>
<dbReference type="AlphaFoldDB" id="A0A9W8TRX8"/>
<gene>
    <name evidence="1" type="ORF">NPX13_g1284</name>
</gene>
<dbReference type="VEuPathDB" id="FungiDB:F4678DRAFT_34568"/>
<accession>A0A9W8TRX8</accession>
<dbReference type="GO" id="GO:0000329">
    <property type="term" value="C:fungal-type vacuole membrane"/>
    <property type="evidence" value="ECO:0007669"/>
    <property type="project" value="InterPro"/>
</dbReference>
<proteinExistence type="predicted"/>
<dbReference type="Proteomes" id="UP001148614">
    <property type="component" value="Unassembled WGS sequence"/>
</dbReference>
<sequence>MDFSFLGLVTSHAFEMDFAFRSLADTIVRNSQLSISLLRISNVTEDSFHVSLEALISRTGPASASITAMTVDLCGPSGHFGNVTLPALTTQRNGTEVVVTNQLVDIIDHGALKAFIQALIHDGALLSLRNGKTSIAAFGIGPRHIVYEKEILLPGMKGPAVDMRAASLIPSALPPSAVAESPSTASLGGVMRSPTTTSILSTSGGNAVSIVFQVTNPSPLEISFGTCSFDILDYQDRPLAELKGRLDIRRGQFEITFRGTVNKSAMMSLAREFNLDKSHRGRAAKSISSQLPQARLVGKRCAGAGWCDETIKSLDMPLWNIEKLFHALDID</sequence>
<organism evidence="1 2">
    <name type="scientific">Xylaria arbuscula</name>
    <dbReference type="NCBI Taxonomy" id="114810"/>
    <lineage>
        <taxon>Eukaryota</taxon>
        <taxon>Fungi</taxon>
        <taxon>Dikarya</taxon>
        <taxon>Ascomycota</taxon>
        <taxon>Pezizomycotina</taxon>
        <taxon>Sordariomycetes</taxon>
        <taxon>Xylariomycetidae</taxon>
        <taxon>Xylariales</taxon>
        <taxon>Xylariaceae</taxon>
        <taxon>Xylaria</taxon>
    </lineage>
</organism>
<evidence type="ECO:0000313" key="1">
    <source>
        <dbReference type="EMBL" id="KAJ3579281.1"/>
    </source>
</evidence>
<dbReference type="PANTHER" id="PTHR35895:SF1">
    <property type="entry name" value="LIPID-BINDING SERUM GLYCOPROTEIN C-TERMINAL DOMAIN-CONTAINING PROTEIN"/>
    <property type="match status" value="1"/>
</dbReference>
<reference evidence="1" key="1">
    <citation type="submission" date="2022-07" db="EMBL/GenBank/DDBJ databases">
        <title>Genome Sequence of Xylaria arbuscula.</title>
        <authorList>
            <person name="Buettner E."/>
        </authorList>
    </citation>
    <scope>NUCLEOTIDE SEQUENCE</scope>
    <source>
        <strain evidence="1">VT107</strain>
    </source>
</reference>
<comment type="caution">
    <text evidence="1">The sequence shown here is derived from an EMBL/GenBank/DDBJ whole genome shotgun (WGS) entry which is preliminary data.</text>
</comment>